<dbReference type="GO" id="GO:0003677">
    <property type="term" value="F:DNA binding"/>
    <property type="evidence" value="ECO:0007669"/>
    <property type="project" value="InterPro"/>
</dbReference>
<feature type="domain" description="RNA polymerase sigma factor 70 region 4 type 2" evidence="6">
    <location>
        <begin position="109"/>
        <end position="157"/>
    </location>
</feature>
<reference evidence="7 8" key="1">
    <citation type="journal article" date="2020" name="Int. J. Syst. Evol. Microbiol.">
        <title>Reclassification of Streptomyces castelarensis and Streptomyces sporoclivatus as later heterotypic synonyms of Streptomyces antimycoticus.</title>
        <authorList>
            <person name="Komaki H."/>
            <person name="Tamura T."/>
        </authorList>
    </citation>
    <scope>NUCLEOTIDE SEQUENCE [LARGE SCALE GENOMIC DNA]</scope>
    <source>
        <strain evidence="7 8">NBRC 100767</strain>
    </source>
</reference>
<evidence type="ECO:0000256" key="3">
    <source>
        <dbReference type="ARBA" id="ARBA00023082"/>
    </source>
</evidence>
<dbReference type="InterPro" id="IPR036388">
    <property type="entry name" value="WH-like_DNA-bd_sf"/>
</dbReference>
<organism evidence="7 8">
    <name type="scientific">Streptomyces antimycoticus</name>
    <dbReference type="NCBI Taxonomy" id="68175"/>
    <lineage>
        <taxon>Bacteria</taxon>
        <taxon>Bacillati</taxon>
        <taxon>Actinomycetota</taxon>
        <taxon>Actinomycetes</taxon>
        <taxon>Kitasatosporales</taxon>
        <taxon>Streptomycetaceae</taxon>
        <taxon>Streptomyces</taxon>
        <taxon>Streptomyces violaceusniger group</taxon>
    </lineage>
</organism>
<keyword evidence="3" id="KW-0731">Sigma factor</keyword>
<evidence type="ECO:0000256" key="4">
    <source>
        <dbReference type="ARBA" id="ARBA00023163"/>
    </source>
</evidence>
<accession>A0A499VAD3</accession>
<evidence type="ECO:0000256" key="5">
    <source>
        <dbReference type="SAM" id="MobiDB-lite"/>
    </source>
</evidence>
<dbReference type="InterPro" id="IPR032710">
    <property type="entry name" value="NTF2-like_dom_sf"/>
</dbReference>
<evidence type="ECO:0000259" key="6">
    <source>
        <dbReference type="Pfam" id="PF08281"/>
    </source>
</evidence>
<dbReference type="Pfam" id="PF08281">
    <property type="entry name" value="Sigma70_r4_2"/>
    <property type="match status" value="1"/>
</dbReference>
<evidence type="ECO:0000313" key="7">
    <source>
        <dbReference type="EMBL" id="BBJ45969.1"/>
    </source>
</evidence>
<evidence type="ECO:0000313" key="8">
    <source>
        <dbReference type="Proteomes" id="UP000463951"/>
    </source>
</evidence>
<dbReference type="EMBL" id="AP019620">
    <property type="protein sequence ID" value="BBJ45969.1"/>
    <property type="molecule type" value="Genomic_DNA"/>
</dbReference>
<sequence length="297" mass="32870">MEPADAVPIAELLDERRYLLDVAYWMLGGLREAEKVVDETYRRWYGLSDAERRQITAARSWLAKTAGGICLSRLTHPDRGATGRTEDHRTETGDAEGAPARLVAEVSRVLLNALDSLPPPERAVFVLHDAFGMAPDTVADIVGRTEPECAELADRARHCLRMRRSHPTTPEEHDALVRAVRRACASEDAELLASLLCPDATAFFDGGGKVRTLIRPAHGSRRVAHSLLTLLAHRPRTTLTTHSVNGRTGLVARYDRQVAAVISLDVTDHRVAQVWVVLNPEKLRSWNRPPAPGFDHL</sequence>
<dbReference type="AlphaFoldDB" id="A0A499VAD3"/>
<dbReference type="SUPFAM" id="SSF88659">
    <property type="entry name" value="Sigma3 and sigma4 domains of RNA polymerase sigma factors"/>
    <property type="match status" value="1"/>
</dbReference>
<dbReference type="InterPro" id="IPR013325">
    <property type="entry name" value="RNA_pol_sigma_r2"/>
</dbReference>
<proteinExistence type="inferred from homology"/>
<evidence type="ECO:0000256" key="2">
    <source>
        <dbReference type="ARBA" id="ARBA00023015"/>
    </source>
</evidence>
<name>A0A499VAD3_9ACTN</name>
<feature type="region of interest" description="Disordered" evidence="5">
    <location>
        <begin position="75"/>
        <end position="95"/>
    </location>
</feature>
<dbReference type="InterPro" id="IPR013249">
    <property type="entry name" value="RNA_pol_sigma70_r4_t2"/>
</dbReference>
<keyword evidence="4" id="KW-0804">Transcription</keyword>
<dbReference type="PANTHER" id="PTHR30173">
    <property type="entry name" value="SIGMA 19 FACTOR"/>
    <property type="match status" value="1"/>
</dbReference>
<dbReference type="InterPro" id="IPR013324">
    <property type="entry name" value="RNA_pol_sigma_r3/r4-like"/>
</dbReference>
<evidence type="ECO:0000256" key="1">
    <source>
        <dbReference type="ARBA" id="ARBA00010641"/>
    </source>
</evidence>
<dbReference type="Gene3D" id="1.10.10.10">
    <property type="entry name" value="Winged helix-like DNA-binding domain superfamily/Winged helix DNA-binding domain"/>
    <property type="match status" value="1"/>
</dbReference>
<comment type="similarity">
    <text evidence="1">Belongs to the sigma-70 factor family. ECF subfamily.</text>
</comment>
<dbReference type="SUPFAM" id="SSF54427">
    <property type="entry name" value="NTF2-like"/>
    <property type="match status" value="1"/>
</dbReference>
<dbReference type="GO" id="GO:0016987">
    <property type="term" value="F:sigma factor activity"/>
    <property type="evidence" value="ECO:0007669"/>
    <property type="project" value="UniProtKB-KW"/>
</dbReference>
<dbReference type="SUPFAM" id="SSF88946">
    <property type="entry name" value="Sigma2 domain of RNA polymerase sigma factors"/>
    <property type="match status" value="1"/>
</dbReference>
<dbReference type="InterPro" id="IPR052704">
    <property type="entry name" value="ECF_Sigma-70_Domain"/>
</dbReference>
<dbReference type="PANTHER" id="PTHR30173:SF43">
    <property type="entry name" value="ECF RNA POLYMERASE SIGMA FACTOR SIGI-RELATED"/>
    <property type="match status" value="1"/>
</dbReference>
<feature type="compositionally biased region" description="Basic and acidic residues" evidence="5">
    <location>
        <begin position="75"/>
        <end position="92"/>
    </location>
</feature>
<protein>
    <submittedName>
        <fullName evidence="7">RNA polymerase sigma factor</fullName>
    </submittedName>
</protein>
<dbReference type="GO" id="GO:0006352">
    <property type="term" value="P:DNA-templated transcription initiation"/>
    <property type="evidence" value="ECO:0007669"/>
    <property type="project" value="InterPro"/>
</dbReference>
<gene>
    <name evidence="7" type="ORF">SSPO_086870</name>
</gene>
<dbReference type="Proteomes" id="UP000463951">
    <property type="component" value="Chromosome"/>
</dbReference>
<keyword evidence="2" id="KW-0805">Transcription regulation</keyword>